<evidence type="ECO:0000256" key="4">
    <source>
        <dbReference type="ARBA" id="ARBA00022604"/>
    </source>
</evidence>
<keyword evidence="8" id="KW-0653">Protein transport</keyword>
<dbReference type="PANTHER" id="PTHR11711">
    <property type="entry name" value="ADP RIBOSYLATION FACTOR-RELATED"/>
    <property type="match status" value="1"/>
</dbReference>
<dbReference type="GO" id="GO:0005525">
    <property type="term" value="F:GTP binding"/>
    <property type="evidence" value="ECO:0007669"/>
    <property type="project" value="UniProtKB-KW"/>
</dbReference>
<comment type="similarity">
    <text evidence="2">Belongs to the small GTPase superfamily. Arf family.</text>
</comment>
<feature type="domain" description="Agenet" evidence="15">
    <location>
        <begin position="76"/>
        <end position="143"/>
    </location>
</feature>
<evidence type="ECO:0000259" key="15">
    <source>
        <dbReference type="SMART" id="SM00743"/>
    </source>
</evidence>
<dbReference type="InterPro" id="IPR006689">
    <property type="entry name" value="Small_GTPase_ARF/SAR"/>
</dbReference>
<keyword evidence="10 12" id="KW-0342">GTP-binding</keyword>
<dbReference type="GO" id="GO:0015031">
    <property type="term" value="P:protein transport"/>
    <property type="evidence" value="ECO:0007669"/>
    <property type="project" value="UniProtKB-KW"/>
</dbReference>
<dbReference type="SMART" id="SM00743">
    <property type="entry name" value="Agenet"/>
    <property type="match status" value="1"/>
</dbReference>
<keyword evidence="13" id="KW-0175">Coiled coil</keyword>
<dbReference type="InterPro" id="IPR007930">
    <property type="entry name" value="DUF724"/>
</dbReference>
<keyword evidence="7" id="KW-0931">ER-Golgi transport</keyword>
<evidence type="ECO:0000256" key="10">
    <source>
        <dbReference type="ARBA" id="ARBA00023134"/>
    </source>
</evidence>
<dbReference type="InterPro" id="IPR008395">
    <property type="entry name" value="Agenet-like_dom"/>
</dbReference>
<feature type="binding site" evidence="12">
    <location>
        <begin position="17"/>
        <end position="20"/>
    </location>
    <ligand>
        <name>GTP</name>
        <dbReference type="ChEBI" id="CHEBI:37565"/>
    </ligand>
</feature>
<dbReference type="Pfam" id="PF00025">
    <property type="entry name" value="Arf"/>
    <property type="match status" value="1"/>
</dbReference>
<evidence type="ECO:0000256" key="5">
    <source>
        <dbReference type="ARBA" id="ARBA00022707"/>
    </source>
</evidence>
<dbReference type="SUPFAM" id="SSF52540">
    <property type="entry name" value="P-loop containing nucleoside triphosphate hydrolases"/>
    <property type="match status" value="1"/>
</dbReference>
<evidence type="ECO:0000256" key="12">
    <source>
        <dbReference type="PIRSR" id="PIRSR606689-1"/>
    </source>
</evidence>
<keyword evidence="6 12" id="KW-0547">Nucleotide-binding</keyword>
<evidence type="ECO:0000256" key="6">
    <source>
        <dbReference type="ARBA" id="ARBA00022741"/>
    </source>
</evidence>
<dbReference type="InterPro" id="IPR014002">
    <property type="entry name" value="Agenet_dom_plant"/>
</dbReference>
<evidence type="ECO:0000256" key="11">
    <source>
        <dbReference type="ARBA" id="ARBA00023288"/>
    </source>
</evidence>
<keyword evidence="3" id="KW-0813">Transport</keyword>
<protein>
    <recommendedName>
        <fullName evidence="15">Agenet domain-containing protein</fullName>
    </recommendedName>
</protein>
<dbReference type="GO" id="GO:0016004">
    <property type="term" value="F:phospholipase activator activity"/>
    <property type="evidence" value="ECO:0007669"/>
    <property type="project" value="UniProtKB-ARBA"/>
</dbReference>
<dbReference type="AlphaFoldDB" id="A0A8D9HP03"/>
<dbReference type="EMBL" id="LS974623">
    <property type="protein sequence ID" value="CAG7903135.1"/>
    <property type="molecule type" value="Genomic_DNA"/>
</dbReference>
<dbReference type="GO" id="GO:0005794">
    <property type="term" value="C:Golgi apparatus"/>
    <property type="evidence" value="ECO:0007669"/>
    <property type="project" value="UniProtKB-SubCell"/>
</dbReference>
<keyword evidence="9" id="KW-0333">Golgi apparatus</keyword>
<feature type="coiled-coil region" evidence="13">
    <location>
        <begin position="305"/>
        <end position="339"/>
    </location>
</feature>
<name>A0A8D9HP03_BRACM</name>
<dbReference type="InterPro" id="IPR027417">
    <property type="entry name" value="P-loop_NTPase"/>
</dbReference>
<dbReference type="Pfam" id="PF05641">
    <property type="entry name" value="Agenet"/>
    <property type="match status" value="1"/>
</dbReference>
<dbReference type="FunFam" id="3.40.50.300:FF:003500">
    <property type="entry name" value="ADP-ribosylation factor 1"/>
    <property type="match status" value="1"/>
</dbReference>
<proteinExistence type="inferred from homology"/>
<evidence type="ECO:0000313" key="16">
    <source>
        <dbReference type="EMBL" id="CAG7903135.1"/>
    </source>
</evidence>
<evidence type="ECO:0000256" key="2">
    <source>
        <dbReference type="ARBA" id="ARBA00010290"/>
    </source>
</evidence>
<keyword evidence="4" id="KW-0341">Growth regulation</keyword>
<feature type="region of interest" description="Disordered" evidence="14">
    <location>
        <begin position="184"/>
        <end position="209"/>
    </location>
</feature>
<dbReference type="InterPro" id="IPR024156">
    <property type="entry name" value="Small_GTPase_ARF"/>
</dbReference>
<accession>A0A8D9HP03</accession>
<feature type="non-terminal residue" evidence="16">
    <location>
        <position position="1"/>
    </location>
</feature>
<dbReference type="Proteomes" id="UP000694005">
    <property type="component" value="Chromosome A07"/>
</dbReference>
<dbReference type="CDD" id="cd20405">
    <property type="entry name" value="Tudor_Agenet_AtDUF_rpt1_3"/>
    <property type="match status" value="1"/>
</dbReference>
<sequence length="370" mass="42377">LLLQDGLRDGVLQVFANKQDLPNPINAAEITDKLGLHSLRQRHWYIQSTCAISGGGNYKGLDRLSNNITNKVISRKQFSAGATVEVRTKVESFGIIWAPAITIKENEDGTLLVKYKSLSGGEDEWTKTSVPYSEVRPSPPPFDLRAFSLMENWKDGAWQTQEEKSSCYFCRDLGSKMVNDVMNEESNNRKSVSKRKREQQPPVPQRPHFSPLLECEEEFREGEAIGAMVNFTGLLEKVRDIQVHDSVSAINRIRDCFLKLEKHGFDVTAPRSRIHKILCIKECQTWALKEVQYAERMITEKGSKRRKLQDDIELVSKKIVELRRQEALLKEEKVTNEKEIARMKSHAVVLDRKVQSVEQDFMATVSPPWY</sequence>
<evidence type="ECO:0000256" key="9">
    <source>
        <dbReference type="ARBA" id="ARBA00023034"/>
    </source>
</evidence>
<dbReference type="GO" id="GO:0016192">
    <property type="term" value="P:vesicle-mediated transport"/>
    <property type="evidence" value="ECO:0007669"/>
    <property type="project" value="UniProtKB-KW"/>
</dbReference>
<evidence type="ECO:0000256" key="1">
    <source>
        <dbReference type="ARBA" id="ARBA00004555"/>
    </source>
</evidence>
<comment type="subcellular location">
    <subcellularLocation>
        <location evidence="1">Golgi apparatus</location>
    </subcellularLocation>
</comment>
<evidence type="ECO:0000256" key="8">
    <source>
        <dbReference type="ARBA" id="ARBA00022927"/>
    </source>
</evidence>
<evidence type="ECO:0000313" key="17">
    <source>
        <dbReference type="Proteomes" id="UP000694005"/>
    </source>
</evidence>
<evidence type="ECO:0000256" key="14">
    <source>
        <dbReference type="SAM" id="MobiDB-lite"/>
    </source>
</evidence>
<gene>
    <name evidence="16" type="ORF">BRAPAZ1V2_A07P27790.2</name>
</gene>
<dbReference type="Gene3D" id="3.40.50.300">
    <property type="entry name" value="P-loop containing nucleotide triphosphate hydrolases"/>
    <property type="match status" value="1"/>
</dbReference>
<dbReference type="Pfam" id="PF05266">
    <property type="entry name" value="DUF724"/>
    <property type="match status" value="1"/>
</dbReference>
<keyword evidence="11" id="KW-0449">Lipoprotein</keyword>
<organism evidence="16 17">
    <name type="scientific">Brassica campestris</name>
    <name type="common">Field mustard</name>
    <dbReference type="NCBI Taxonomy" id="3711"/>
    <lineage>
        <taxon>Eukaryota</taxon>
        <taxon>Viridiplantae</taxon>
        <taxon>Streptophyta</taxon>
        <taxon>Embryophyta</taxon>
        <taxon>Tracheophyta</taxon>
        <taxon>Spermatophyta</taxon>
        <taxon>Magnoliopsida</taxon>
        <taxon>eudicotyledons</taxon>
        <taxon>Gunneridae</taxon>
        <taxon>Pentapetalae</taxon>
        <taxon>rosids</taxon>
        <taxon>malvids</taxon>
        <taxon>Brassicales</taxon>
        <taxon>Brassicaceae</taxon>
        <taxon>Brassiceae</taxon>
        <taxon>Brassica</taxon>
    </lineage>
</organism>
<evidence type="ECO:0000256" key="3">
    <source>
        <dbReference type="ARBA" id="ARBA00022448"/>
    </source>
</evidence>
<dbReference type="GO" id="GO:0003924">
    <property type="term" value="F:GTPase activity"/>
    <property type="evidence" value="ECO:0007669"/>
    <property type="project" value="InterPro"/>
</dbReference>
<evidence type="ECO:0000256" key="13">
    <source>
        <dbReference type="SAM" id="Coils"/>
    </source>
</evidence>
<reference evidence="16 17" key="1">
    <citation type="submission" date="2021-07" db="EMBL/GenBank/DDBJ databases">
        <authorList>
            <consortium name="Genoscope - CEA"/>
            <person name="William W."/>
        </authorList>
    </citation>
    <scope>NUCLEOTIDE SEQUENCE [LARGE SCALE GENOMIC DNA]</scope>
</reference>
<evidence type="ECO:0000256" key="7">
    <source>
        <dbReference type="ARBA" id="ARBA00022892"/>
    </source>
</evidence>
<keyword evidence="5" id="KW-0519">Myristate</keyword>